<reference evidence="3" key="2">
    <citation type="submission" date="2020-09" db="EMBL/GenBank/DDBJ databases">
        <authorList>
            <person name="Sun Q."/>
            <person name="Zhou Y."/>
        </authorList>
    </citation>
    <scope>NUCLEOTIDE SEQUENCE</scope>
    <source>
        <strain evidence="3">CGMCC 4.7306</strain>
    </source>
</reference>
<dbReference type="InterPro" id="IPR002347">
    <property type="entry name" value="SDR_fam"/>
</dbReference>
<dbReference type="EMBL" id="BMMZ01000004">
    <property type="protein sequence ID" value="GGL62276.1"/>
    <property type="molecule type" value="Genomic_DNA"/>
</dbReference>
<name>A0A917S723_9ACTN</name>
<evidence type="ECO:0000256" key="1">
    <source>
        <dbReference type="ARBA" id="ARBA00006484"/>
    </source>
</evidence>
<comment type="caution">
    <text evidence="3">The sequence shown here is derived from an EMBL/GenBank/DDBJ whole genome shotgun (WGS) entry which is preliminary data.</text>
</comment>
<sequence length="256" mass="26534">MEPSLAGRRALVTGASRGIGRAMAEELGRAGAAVVLVARSRADLDQAADAVRQSGATAVAITADLATDDPATLAARAADELGGIDIVINNAAVLQPLGRSGPEIDPVAWRQSLEINVTAPAMITFALLPQLLAARWGRIVNISSGVAANPGAMINANAYAATKAAIEGHTLNLAAELEGTGVTANVYRPGTVDTEMQQTLRTQDPDKTGAFLPDRFRRLYERGGLITPEHSARSLVQRIADAGNGQILSVADASPQ</sequence>
<dbReference type="InterPro" id="IPR050259">
    <property type="entry name" value="SDR"/>
</dbReference>
<evidence type="ECO:0000313" key="3">
    <source>
        <dbReference type="EMBL" id="GGL62276.1"/>
    </source>
</evidence>
<proteinExistence type="inferred from homology"/>
<dbReference type="AlphaFoldDB" id="A0A917S723"/>
<dbReference type="Pfam" id="PF00106">
    <property type="entry name" value="adh_short"/>
    <property type="match status" value="1"/>
</dbReference>
<dbReference type="PANTHER" id="PTHR42879">
    <property type="entry name" value="3-OXOACYL-(ACYL-CARRIER-PROTEIN) REDUCTASE"/>
    <property type="match status" value="1"/>
</dbReference>
<protein>
    <submittedName>
        <fullName evidence="3">3-hydroxyacyl-CoA dehydrogenase</fullName>
    </submittedName>
</protein>
<dbReference type="CDD" id="cd05233">
    <property type="entry name" value="SDR_c"/>
    <property type="match status" value="1"/>
</dbReference>
<organism evidence="3 4">
    <name type="scientific">Microlunatus endophyticus</name>
    <dbReference type="NCBI Taxonomy" id="1716077"/>
    <lineage>
        <taxon>Bacteria</taxon>
        <taxon>Bacillati</taxon>
        <taxon>Actinomycetota</taxon>
        <taxon>Actinomycetes</taxon>
        <taxon>Propionibacteriales</taxon>
        <taxon>Propionibacteriaceae</taxon>
        <taxon>Microlunatus</taxon>
    </lineage>
</organism>
<keyword evidence="4" id="KW-1185">Reference proteome</keyword>
<dbReference type="PRINTS" id="PR00081">
    <property type="entry name" value="GDHRDH"/>
</dbReference>
<accession>A0A917S723</accession>
<dbReference type="InterPro" id="IPR036291">
    <property type="entry name" value="NAD(P)-bd_dom_sf"/>
</dbReference>
<comment type="similarity">
    <text evidence="1 2">Belongs to the short-chain dehydrogenases/reductases (SDR) family.</text>
</comment>
<evidence type="ECO:0000313" key="4">
    <source>
        <dbReference type="Proteomes" id="UP000613840"/>
    </source>
</evidence>
<evidence type="ECO:0000256" key="2">
    <source>
        <dbReference type="RuleBase" id="RU000363"/>
    </source>
</evidence>
<dbReference type="Proteomes" id="UP000613840">
    <property type="component" value="Unassembled WGS sequence"/>
</dbReference>
<dbReference type="RefSeq" id="WP_188895226.1">
    <property type="nucleotide sequence ID" value="NZ_BMMZ01000004.1"/>
</dbReference>
<dbReference type="Gene3D" id="3.40.50.720">
    <property type="entry name" value="NAD(P)-binding Rossmann-like Domain"/>
    <property type="match status" value="1"/>
</dbReference>
<reference evidence="3" key="1">
    <citation type="journal article" date="2014" name="Int. J. Syst. Evol. Microbiol.">
        <title>Complete genome sequence of Corynebacterium casei LMG S-19264T (=DSM 44701T), isolated from a smear-ripened cheese.</title>
        <authorList>
            <consortium name="US DOE Joint Genome Institute (JGI-PGF)"/>
            <person name="Walter F."/>
            <person name="Albersmeier A."/>
            <person name="Kalinowski J."/>
            <person name="Ruckert C."/>
        </authorList>
    </citation>
    <scope>NUCLEOTIDE SEQUENCE</scope>
    <source>
        <strain evidence="3">CGMCC 4.7306</strain>
    </source>
</reference>
<gene>
    <name evidence="3" type="ORF">GCM10011575_21030</name>
</gene>
<dbReference type="SUPFAM" id="SSF51735">
    <property type="entry name" value="NAD(P)-binding Rossmann-fold domains"/>
    <property type="match status" value="1"/>
</dbReference>
<dbReference type="PRINTS" id="PR00080">
    <property type="entry name" value="SDRFAMILY"/>
</dbReference>